<sequence length="191" mass="20541">MSNKGMFLRKTSPTHINEAVWWEEECVRRQGGYDLDQTNIPASLKWLPKGTVLKLGTGGKAVAVKTALVTEKANNSATTLKIKSGSLYQVGDSIAGKKISAIVTANGIDTLTIAALDAPIEANTVVSDYDKSKDTILGLSYDTRDLDKDAAVFVEPTLQVMEVEEATLPYPINADIKVGLNTNGVALFKIQ</sequence>
<reference evidence="1" key="1">
    <citation type="journal article" date="2021" name="Proc. Natl. Acad. Sci. U.S.A.">
        <title>A Catalog of Tens of Thousands of Viruses from Human Metagenomes Reveals Hidden Associations with Chronic Diseases.</title>
        <authorList>
            <person name="Tisza M.J."/>
            <person name="Buck C.B."/>
        </authorList>
    </citation>
    <scope>NUCLEOTIDE SEQUENCE</scope>
    <source>
        <strain evidence="1">CtKwY15</strain>
    </source>
</reference>
<accession>A0A8S5STM7</accession>
<evidence type="ECO:0000313" key="1">
    <source>
        <dbReference type="EMBL" id="DAF54396.1"/>
    </source>
</evidence>
<proteinExistence type="predicted"/>
<organism evidence="1">
    <name type="scientific">Siphoviridae sp. ctKwY15</name>
    <dbReference type="NCBI Taxonomy" id="2827843"/>
    <lineage>
        <taxon>Viruses</taxon>
        <taxon>Duplodnaviria</taxon>
        <taxon>Heunggongvirae</taxon>
        <taxon>Uroviricota</taxon>
        <taxon>Caudoviricetes</taxon>
    </lineage>
</organism>
<dbReference type="EMBL" id="BK032679">
    <property type="protein sequence ID" value="DAF54396.1"/>
    <property type="molecule type" value="Genomic_DNA"/>
</dbReference>
<name>A0A8S5STM7_9CAUD</name>
<protein>
    <submittedName>
        <fullName evidence="1">Head fiber protein</fullName>
    </submittedName>
</protein>